<evidence type="ECO:0000313" key="10">
    <source>
        <dbReference type="Proteomes" id="UP000515856"/>
    </source>
</evidence>
<dbReference type="Gene3D" id="1.10.260.40">
    <property type="entry name" value="lambda repressor-like DNA-binding domains"/>
    <property type="match status" value="1"/>
</dbReference>
<organism evidence="9 10">
    <name type="scientific">[Eubacterium] hominis</name>
    <dbReference type="NCBI Taxonomy" id="2764325"/>
    <lineage>
        <taxon>Bacteria</taxon>
        <taxon>Bacillati</taxon>
        <taxon>Bacillota</taxon>
        <taxon>Erysipelotrichia</taxon>
        <taxon>Erysipelotrichales</taxon>
        <taxon>Erysipelotrichaceae</taxon>
        <taxon>Amedibacillus</taxon>
    </lineage>
</organism>
<protein>
    <submittedName>
        <fullName evidence="9">Helix-turn-helix domain-containing protein</fullName>
    </submittedName>
</protein>
<dbReference type="SUPFAM" id="SSF47413">
    <property type="entry name" value="lambda repressor-like DNA-binding domains"/>
    <property type="match status" value="1"/>
</dbReference>
<evidence type="ECO:0000313" key="9">
    <source>
        <dbReference type="EMBL" id="QNM12685.1"/>
    </source>
</evidence>
<dbReference type="GO" id="GO:0006355">
    <property type="term" value="P:regulation of DNA-templated transcription"/>
    <property type="evidence" value="ECO:0007669"/>
    <property type="project" value="InterPro"/>
</dbReference>
<evidence type="ECO:0000259" key="8">
    <source>
        <dbReference type="PROSITE" id="PS50943"/>
    </source>
</evidence>
<dbReference type="Pfam" id="PF01381">
    <property type="entry name" value="HTH_3"/>
    <property type="match status" value="1"/>
</dbReference>
<dbReference type="KEGG" id="ehn:H9Q80_01660"/>
<accession>A0A7G9GPF3</accession>
<reference evidence="9 10" key="1">
    <citation type="submission" date="2020-08" db="EMBL/GenBank/DDBJ databases">
        <authorList>
            <person name="Liu C."/>
            <person name="Sun Q."/>
        </authorList>
    </citation>
    <scope>NUCLEOTIDE SEQUENCE [LARGE SCALE GENOMIC DNA]</scope>
    <source>
        <strain evidence="9 10">NSJ-61</strain>
    </source>
</reference>
<evidence type="ECO:0000256" key="4">
    <source>
        <dbReference type="ARBA" id="ARBA00022813"/>
    </source>
</evidence>
<evidence type="ECO:0000256" key="6">
    <source>
        <dbReference type="ARBA" id="ARBA00023236"/>
    </source>
</evidence>
<evidence type="ECO:0000256" key="5">
    <source>
        <dbReference type="ARBA" id="ARBA00023204"/>
    </source>
</evidence>
<dbReference type="Pfam" id="PF00717">
    <property type="entry name" value="Peptidase_S24"/>
    <property type="match status" value="1"/>
</dbReference>
<dbReference type="SUPFAM" id="SSF51306">
    <property type="entry name" value="LexA/Signal peptidase"/>
    <property type="match status" value="1"/>
</dbReference>
<comment type="similarity">
    <text evidence="1 7">Belongs to the peptidase S24 family.</text>
</comment>
<sequence>MELKEIIQYYRKKHGWSLETIGDYVGVSKSTIKRWEDGESKHIPETKLEKLSELFGINVSACIHGTIKPILGYVKAGYDLYAEENLLGYEEVSKCDAGLGDYYLKVQGDSMNGSRIYDGDLVYVKSCQDVKSGDLAVVLIDGQEVTIKKVIKKKDTVILMASNPAYEPRIFIKEEIRRLTILGKILHVKVYF</sequence>
<gene>
    <name evidence="9" type="ORF">H9Q80_01660</name>
</gene>
<dbReference type="InterPro" id="IPR015927">
    <property type="entry name" value="Peptidase_S24_S26A/B/C"/>
</dbReference>
<dbReference type="GO" id="GO:0016787">
    <property type="term" value="F:hydrolase activity"/>
    <property type="evidence" value="ECO:0007669"/>
    <property type="project" value="UniProtKB-KW"/>
</dbReference>
<feature type="domain" description="HTH cro/C1-type" evidence="8">
    <location>
        <begin position="7"/>
        <end position="62"/>
    </location>
</feature>
<dbReference type="Proteomes" id="UP000515856">
    <property type="component" value="Chromosome"/>
</dbReference>
<dbReference type="SMART" id="SM00530">
    <property type="entry name" value="HTH_XRE"/>
    <property type="match status" value="1"/>
</dbReference>
<keyword evidence="10" id="KW-1185">Reference proteome</keyword>
<dbReference type="PANTHER" id="PTHR33516">
    <property type="entry name" value="LEXA REPRESSOR"/>
    <property type="match status" value="1"/>
</dbReference>
<dbReference type="InterPro" id="IPR036286">
    <property type="entry name" value="LexA/Signal_pep-like_sf"/>
</dbReference>
<evidence type="ECO:0000256" key="3">
    <source>
        <dbReference type="ARBA" id="ARBA00022801"/>
    </source>
</evidence>
<dbReference type="EMBL" id="CP060636">
    <property type="protein sequence ID" value="QNM12685.1"/>
    <property type="molecule type" value="Genomic_DNA"/>
</dbReference>
<dbReference type="GO" id="GO:0003677">
    <property type="term" value="F:DNA binding"/>
    <property type="evidence" value="ECO:0007669"/>
    <property type="project" value="InterPro"/>
</dbReference>
<dbReference type="PRINTS" id="PR00726">
    <property type="entry name" value="LEXASERPTASE"/>
</dbReference>
<proteinExistence type="inferred from homology"/>
<dbReference type="Gene3D" id="2.10.109.10">
    <property type="entry name" value="Umud Fragment, subunit A"/>
    <property type="match status" value="1"/>
</dbReference>
<keyword evidence="3 7" id="KW-0378">Hydrolase</keyword>
<dbReference type="InterPro" id="IPR001387">
    <property type="entry name" value="Cro/C1-type_HTH"/>
</dbReference>
<dbReference type="InterPro" id="IPR039418">
    <property type="entry name" value="LexA-like"/>
</dbReference>
<keyword evidence="5" id="KW-0234">DNA repair</keyword>
<dbReference type="GO" id="GO:0009432">
    <property type="term" value="P:SOS response"/>
    <property type="evidence" value="ECO:0007669"/>
    <property type="project" value="UniProtKB-KW"/>
</dbReference>
<dbReference type="AlphaFoldDB" id="A0A7G9GPF3"/>
<keyword evidence="4 7" id="KW-0068">Autocatalytic cleavage</keyword>
<dbReference type="RefSeq" id="WP_117455890.1">
    <property type="nucleotide sequence ID" value="NZ_CP060636.1"/>
</dbReference>
<evidence type="ECO:0000256" key="7">
    <source>
        <dbReference type="RuleBase" id="RU003991"/>
    </source>
</evidence>
<dbReference type="InterPro" id="IPR010982">
    <property type="entry name" value="Lambda_DNA-bd_dom_sf"/>
</dbReference>
<dbReference type="PROSITE" id="PS50943">
    <property type="entry name" value="HTH_CROC1"/>
    <property type="match status" value="1"/>
</dbReference>
<keyword evidence="2" id="KW-0227">DNA damage</keyword>
<evidence type="ECO:0000256" key="1">
    <source>
        <dbReference type="ARBA" id="ARBA00007484"/>
    </source>
</evidence>
<dbReference type="InterPro" id="IPR050077">
    <property type="entry name" value="LexA_repressor"/>
</dbReference>
<dbReference type="InterPro" id="IPR006197">
    <property type="entry name" value="Peptidase_S24_LexA"/>
</dbReference>
<keyword evidence="6" id="KW-0742">SOS response</keyword>
<dbReference type="PANTHER" id="PTHR33516:SF2">
    <property type="entry name" value="LEXA REPRESSOR-RELATED"/>
    <property type="match status" value="1"/>
</dbReference>
<dbReference type="CDD" id="cd00093">
    <property type="entry name" value="HTH_XRE"/>
    <property type="match status" value="1"/>
</dbReference>
<evidence type="ECO:0000256" key="2">
    <source>
        <dbReference type="ARBA" id="ARBA00022763"/>
    </source>
</evidence>
<dbReference type="CDD" id="cd06529">
    <property type="entry name" value="S24_LexA-like"/>
    <property type="match status" value="1"/>
</dbReference>
<dbReference type="GO" id="GO:0006281">
    <property type="term" value="P:DNA repair"/>
    <property type="evidence" value="ECO:0007669"/>
    <property type="project" value="UniProtKB-KW"/>
</dbReference>
<name>A0A7G9GPF3_9FIRM</name>